<accession>A0A2W1N913</accession>
<dbReference type="Gene3D" id="3.40.830.10">
    <property type="entry name" value="LigB-like"/>
    <property type="match status" value="1"/>
</dbReference>
<reference evidence="1" key="1">
    <citation type="submission" date="2018-06" db="EMBL/GenBank/DDBJ databases">
        <title>Paenibacillus xerothermodurans sp. nov. an extremely dry heat resistant spore forming bacterium isolated from the soil of Cape Canaveral, Florida.</title>
        <authorList>
            <person name="Seuylemezian A."/>
            <person name="Kaur N."/>
            <person name="Patil P."/>
            <person name="Patil P."/>
            <person name="Mayilraj S."/>
            <person name="Vaishampayan P."/>
        </authorList>
    </citation>
    <scope>NUCLEOTIDE SEQUENCE [LARGE SCALE GENOMIC DNA]</scope>
    <source>
        <strain evidence="1">ATCC 27380</strain>
    </source>
</reference>
<name>A0A2W1N913_PAEXE</name>
<dbReference type="EMBL" id="NHRJ02000009">
    <property type="protein sequence ID" value="PZE20150.1"/>
    <property type="molecule type" value="Genomic_DNA"/>
</dbReference>
<dbReference type="OrthoDB" id="9790889at2"/>
<comment type="caution">
    <text evidence="1">The sequence shown here is derived from an EMBL/GenBank/DDBJ whole genome shotgun (WGS) entry which is preliminary data.</text>
</comment>
<dbReference type="AlphaFoldDB" id="A0A2W1N913"/>
<evidence type="ECO:0000313" key="1">
    <source>
        <dbReference type="EMBL" id="PZE20150.1"/>
    </source>
</evidence>
<organism evidence="1 2">
    <name type="scientific">Paenibacillus xerothermodurans</name>
    <dbReference type="NCBI Taxonomy" id="1977292"/>
    <lineage>
        <taxon>Bacteria</taxon>
        <taxon>Bacillati</taxon>
        <taxon>Bacillota</taxon>
        <taxon>Bacilli</taxon>
        <taxon>Bacillales</taxon>
        <taxon>Paenibacillaceae</taxon>
        <taxon>Paenibacillus</taxon>
    </lineage>
</organism>
<keyword evidence="2" id="KW-1185">Reference proteome</keyword>
<dbReference type="Proteomes" id="UP000214746">
    <property type="component" value="Unassembled WGS sequence"/>
</dbReference>
<gene>
    <name evidence="1" type="ORF">CBW46_014765</name>
</gene>
<sequence>MRHQAVNGATYHSQCKAASAAGRLFAFVRNIYPDLSDMRRMGEQFSTPEAVVLFSAHWVSGTQSFTATDAIYDTMYEFGGFPDVLFQVTYPTVGAPDVVCCHAPARLSTLPFARPPHPETAAGHSR</sequence>
<protein>
    <submittedName>
        <fullName evidence="1">Uncharacterized protein</fullName>
    </submittedName>
</protein>
<evidence type="ECO:0000313" key="2">
    <source>
        <dbReference type="Proteomes" id="UP000214746"/>
    </source>
</evidence>
<proteinExistence type="predicted"/>
<dbReference type="SUPFAM" id="SSF53213">
    <property type="entry name" value="LigB-like"/>
    <property type="match status" value="1"/>
</dbReference>